<keyword evidence="3" id="KW-1185">Reference proteome</keyword>
<gene>
    <name evidence="2" type="ORF">GRI62_03485</name>
</gene>
<dbReference type="AlphaFoldDB" id="A0A845A514"/>
<evidence type="ECO:0000256" key="1">
    <source>
        <dbReference type="SAM" id="Phobius"/>
    </source>
</evidence>
<organism evidence="2 3">
    <name type="scientific">Aurantiacibacter arachoides</name>
    <dbReference type="NCBI Taxonomy" id="1850444"/>
    <lineage>
        <taxon>Bacteria</taxon>
        <taxon>Pseudomonadati</taxon>
        <taxon>Pseudomonadota</taxon>
        <taxon>Alphaproteobacteria</taxon>
        <taxon>Sphingomonadales</taxon>
        <taxon>Erythrobacteraceae</taxon>
        <taxon>Aurantiacibacter</taxon>
    </lineage>
</organism>
<dbReference type="EMBL" id="WTYH01000001">
    <property type="protein sequence ID" value="MXO92669.1"/>
    <property type="molecule type" value="Genomic_DNA"/>
</dbReference>
<evidence type="ECO:0000313" key="2">
    <source>
        <dbReference type="EMBL" id="MXO92669.1"/>
    </source>
</evidence>
<proteinExistence type="predicted"/>
<dbReference type="OrthoDB" id="7428637at2"/>
<sequence>MAGHYTETTDWQGAGWAFAVWTAHFTALWGASSAFPGDPAARWIALAATVVALAALIWLWRLRAARRARGAGRHVTPLAIGMAGVAVLFGALPALVG</sequence>
<feature type="transmembrane region" description="Helical" evidence="1">
    <location>
        <begin position="43"/>
        <end position="62"/>
    </location>
</feature>
<keyword evidence="1" id="KW-0812">Transmembrane</keyword>
<name>A0A845A514_9SPHN</name>
<dbReference type="Proteomes" id="UP000460626">
    <property type="component" value="Unassembled WGS sequence"/>
</dbReference>
<feature type="transmembrane region" description="Helical" evidence="1">
    <location>
        <begin position="74"/>
        <end position="96"/>
    </location>
</feature>
<keyword evidence="1" id="KW-0472">Membrane</keyword>
<evidence type="ECO:0000313" key="3">
    <source>
        <dbReference type="Proteomes" id="UP000460626"/>
    </source>
</evidence>
<dbReference type="RefSeq" id="WP_131452021.1">
    <property type="nucleotide sequence ID" value="NZ_BMJK01000001.1"/>
</dbReference>
<keyword evidence="1" id="KW-1133">Transmembrane helix</keyword>
<comment type="caution">
    <text evidence="2">The sequence shown here is derived from an EMBL/GenBank/DDBJ whole genome shotgun (WGS) entry which is preliminary data.</text>
</comment>
<reference evidence="2 3" key="1">
    <citation type="submission" date="2019-12" db="EMBL/GenBank/DDBJ databases">
        <title>Genomic-based taxomic classification of the family Erythrobacteraceae.</title>
        <authorList>
            <person name="Xu L."/>
        </authorList>
    </citation>
    <scope>NUCLEOTIDE SEQUENCE [LARGE SCALE GENOMIC DNA]</scope>
    <source>
        <strain evidence="2 3">RC4-10-4</strain>
    </source>
</reference>
<accession>A0A845A514</accession>
<protein>
    <submittedName>
        <fullName evidence="2">Uncharacterized protein</fullName>
    </submittedName>
</protein>